<protein>
    <submittedName>
        <fullName evidence="1">BnaCnng73430D protein</fullName>
    </submittedName>
</protein>
<dbReference type="EMBL" id="LK046367">
    <property type="protein sequence ID" value="CDY71559.1"/>
    <property type="molecule type" value="Genomic_DNA"/>
</dbReference>
<proteinExistence type="predicted"/>
<dbReference type="Gramene" id="CDY71559">
    <property type="protein sequence ID" value="CDY71559"/>
    <property type="gene ID" value="GSBRNA2T00017105001"/>
</dbReference>
<sequence length="85" mass="9613">MEVGLDSFQRQVAERFAFFSGNDCEDSDDVEKEISRQASKTKSVKEVQMDNISGLPNELLVRVLSLVPTFTVCTYGFYRQEPAIT</sequence>
<reference evidence="1" key="2">
    <citation type="submission" date="2014-06" db="EMBL/GenBank/DDBJ databases">
        <authorList>
            <person name="Genoscope - CEA"/>
        </authorList>
    </citation>
    <scope>NUCLEOTIDE SEQUENCE</scope>
</reference>
<evidence type="ECO:0000313" key="1">
    <source>
        <dbReference type="EMBL" id="CDY71559.1"/>
    </source>
</evidence>
<organism evidence="1">
    <name type="scientific">Brassica napus</name>
    <name type="common">Rape</name>
    <dbReference type="NCBI Taxonomy" id="3708"/>
    <lineage>
        <taxon>Eukaryota</taxon>
        <taxon>Viridiplantae</taxon>
        <taxon>Streptophyta</taxon>
        <taxon>Embryophyta</taxon>
        <taxon>Tracheophyta</taxon>
        <taxon>Spermatophyta</taxon>
        <taxon>Magnoliopsida</taxon>
        <taxon>eudicotyledons</taxon>
        <taxon>Gunneridae</taxon>
        <taxon>Pentapetalae</taxon>
        <taxon>rosids</taxon>
        <taxon>malvids</taxon>
        <taxon>Brassicales</taxon>
        <taxon>Brassicaceae</taxon>
        <taxon>Brassiceae</taxon>
        <taxon>Brassica</taxon>
    </lineage>
</organism>
<accession>A0A078JXY2</accession>
<reference evidence="1" key="1">
    <citation type="journal article" date="2014" name="Science">
        <title>Plant genetics. Early allopolyploid evolution in the post-Neolithic Brassica napus oilseed genome.</title>
        <authorList>
            <person name="Chalhoub B."/>
            <person name="Denoeud F."/>
            <person name="Liu S."/>
            <person name="Parkin I.A."/>
            <person name="Tang H."/>
            <person name="Wang X."/>
            <person name="Chiquet J."/>
            <person name="Belcram H."/>
            <person name="Tong C."/>
            <person name="Samans B."/>
            <person name="Correa M."/>
            <person name="Da Silva C."/>
            <person name="Just J."/>
            <person name="Falentin C."/>
            <person name="Koh C.S."/>
            <person name="Le Clainche I."/>
            <person name="Bernard M."/>
            <person name="Bento P."/>
            <person name="Noel B."/>
            <person name="Labadie K."/>
            <person name="Alberti A."/>
            <person name="Charles M."/>
            <person name="Arnaud D."/>
            <person name="Guo H."/>
            <person name="Daviaud C."/>
            <person name="Alamery S."/>
            <person name="Jabbari K."/>
            <person name="Zhao M."/>
            <person name="Edger P.P."/>
            <person name="Chelaifa H."/>
            <person name="Tack D."/>
            <person name="Lassalle G."/>
            <person name="Mestiri I."/>
            <person name="Schnel N."/>
            <person name="Le Paslier M.C."/>
            <person name="Fan G."/>
            <person name="Renault V."/>
            <person name="Bayer P.E."/>
            <person name="Golicz A.A."/>
            <person name="Manoli S."/>
            <person name="Lee T.H."/>
            <person name="Thi V.H."/>
            <person name="Chalabi S."/>
            <person name="Hu Q."/>
            <person name="Fan C."/>
            <person name="Tollenaere R."/>
            <person name="Lu Y."/>
            <person name="Battail C."/>
            <person name="Shen J."/>
            <person name="Sidebottom C.H."/>
            <person name="Wang X."/>
            <person name="Canaguier A."/>
            <person name="Chauveau A."/>
            <person name="Berard A."/>
            <person name="Deniot G."/>
            <person name="Guan M."/>
            <person name="Liu Z."/>
            <person name="Sun F."/>
            <person name="Lim Y.P."/>
            <person name="Lyons E."/>
            <person name="Town C.D."/>
            <person name="Bancroft I."/>
            <person name="Wang X."/>
            <person name="Meng J."/>
            <person name="Ma J."/>
            <person name="Pires J.C."/>
            <person name="King G.J."/>
            <person name="Brunel D."/>
            <person name="Delourme R."/>
            <person name="Renard M."/>
            <person name="Aury J.M."/>
            <person name="Adams K.L."/>
            <person name="Batley J."/>
            <person name="Snowdon R.J."/>
            <person name="Tost J."/>
            <person name="Edwards D."/>
            <person name="Zhou Y."/>
            <person name="Hua W."/>
            <person name="Sharpe A.G."/>
            <person name="Paterson A.H."/>
            <person name="Guan C."/>
            <person name="Wincker P."/>
        </authorList>
    </citation>
    <scope>NUCLEOTIDE SEQUENCE [LARGE SCALE GENOMIC DNA]</scope>
</reference>
<gene>
    <name evidence="1" type="primary">BnaCnng73430D</name>
    <name evidence="1" type="ORF">GSBRNA2T00017105001</name>
</gene>
<name>A0A078JXY2_BRANA</name>
<dbReference type="PaxDb" id="3708-A0A078JXY2"/>
<dbReference type="AlphaFoldDB" id="A0A078JXY2"/>